<gene>
    <name evidence="1" type="ORF">DLAC_09707</name>
</gene>
<keyword evidence="2" id="KW-1185">Reference proteome</keyword>
<dbReference type="SUPFAM" id="SSF52047">
    <property type="entry name" value="RNI-like"/>
    <property type="match status" value="2"/>
</dbReference>
<accession>A0A151Z700</accession>
<sequence>MNQIIPNYIIQRILEGVVVYCDCVEHLLEFLKKFTLISKQWNISIIGKLHNRHLLKISEYSNNDYCLLLKKLSSLYGFNIAIKYSYNKPSTKEQSILEKLFCDDIHHYTINTIETIPDNQTIQRFKNLKKMVFHNIQPDSFLNIDWEWCHQRSIELEITHFYTISKESVEQILNNFKVVSLSRVYFNYQDLKILPPQSLKIKELELKSLNISTGTLSELFSKLPRLEVLKLQHTSFIEGDDQFDRIITPILRELPLLNELSIFQQQNTSLKAIKNLVTNTRVKILSLTLGTLTISDPQELEFHWSNTHLEQVEIDNCRIDNQNSLFNNWKLTPNIRELRLFDALSDDYVHSTMVCKESLINLKTLDIYIPQYHKPTLQFLNSVISMNLENLVELYFDYIDEDYIYSSYQEIKESLKLNSHIRKLVLTEMYFADIIEFLNSNHCSIRQLRIDTLQIREQLYSSLWKSIQDNNTLNSVKIFSFDPNISHFDRMGAYLDIVKDLKYDNLQCIHLPYGKPKISDKAISILSELSIHLKNQYHIVHLYLGGPVPLSKFLQKFTLISKQWNISIIGKLHNSHVIRINDNSNNDYCLLLKKLSSLYGFNIAIKYICNKPSSEEQDPLVSLFCDNIQHYMINTQTKIQSIQRFKNLKMLTLITSIKEPNFFVNIDWEWCHQRSIELEITLLNTISKESVEQILNNFKMVTLIHGQFDFQDLKLLPPQQLMIQKIELKSLTTTIQVLAELFSKLPRLEILTLSYMGFNGGDKVDGIFTKILSDLPQLNELTIFDNQKIQLKSIKDLVMNTRVKILKLALIFLKTSETQELEFQWSNTHLEQVEMEDCRIGRKNCLFNHWKLTPNIRCIKLYDALSDDYDYSTMLCRDSLINLKKLDVNMTEYKKSTLQFLNSIIRMNLENLDEISFDFLDEGVNPRVYIYQDIKESFNLNTHIRKLELPDINFTDLNEFLESNHCSIRHLRIEYLEIEKELLPSFWKSIQNNKTLNSIKILNFYPLIRQFDRIEGYLDIMKDLENDNLHSIRLPYGNLKYSEDKTNSILSELSIHLKNHPHIVHLYIGKHIPLSKRLFISDE</sequence>
<comment type="caution">
    <text evidence="1">The sequence shown here is derived from an EMBL/GenBank/DDBJ whole genome shotgun (WGS) entry which is preliminary data.</text>
</comment>
<dbReference type="Proteomes" id="UP000076078">
    <property type="component" value="Unassembled WGS sequence"/>
</dbReference>
<evidence type="ECO:0000313" key="1">
    <source>
        <dbReference type="EMBL" id="KYQ89739.1"/>
    </source>
</evidence>
<reference evidence="1 2" key="1">
    <citation type="submission" date="2015-12" db="EMBL/GenBank/DDBJ databases">
        <title>Dictyostelia acquired genes for synthesis and detection of signals that induce cell-type specialization by lateral gene transfer from prokaryotes.</title>
        <authorList>
            <person name="Gloeckner G."/>
            <person name="Schaap P."/>
        </authorList>
    </citation>
    <scope>NUCLEOTIDE SEQUENCE [LARGE SCALE GENOMIC DNA]</scope>
    <source>
        <strain evidence="1 2">TK</strain>
    </source>
</reference>
<evidence type="ECO:0000313" key="2">
    <source>
        <dbReference type="Proteomes" id="UP000076078"/>
    </source>
</evidence>
<name>A0A151Z700_TIELA</name>
<organism evidence="1 2">
    <name type="scientific">Tieghemostelium lacteum</name>
    <name type="common">Slime mold</name>
    <name type="synonym">Dictyostelium lacteum</name>
    <dbReference type="NCBI Taxonomy" id="361077"/>
    <lineage>
        <taxon>Eukaryota</taxon>
        <taxon>Amoebozoa</taxon>
        <taxon>Evosea</taxon>
        <taxon>Eumycetozoa</taxon>
        <taxon>Dictyostelia</taxon>
        <taxon>Dictyosteliales</taxon>
        <taxon>Raperosteliaceae</taxon>
        <taxon>Tieghemostelium</taxon>
    </lineage>
</organism>
<dbReference type="InterPro" id="IPR032675">
    <property type="entry name" value="LRR_dom_sf"/>
</dbReference>
<dbReference type="AlphaFoldDB" id="A0A151Z700"/>
<dbReference type="PANTHER" id="PTHR13318">
    <property type="entry name" value="PARTNER OF PAIRED, ISOFORM B-RELATED"/>
    <property type="match status" value="1"/>
</dbReference>
<dbReference type="Gene3D" id="3.80.10.10">
    <property type="entry name" value="Ribonuclease Inhibitor"/>
    <property type="match status" value="3"/>
</dbReference>
<proteinExistence type="predicted"/>
<dbReference type="GO" id="GO:0031146">
    <property type="term" value="P:SCF-dependent proteasomal ubiquitin-dependent protein catabolic process"/>
    <property type="evidence" value="ECO:0007669"/>
    <property type="project" value="TreeGrafter"/>
</dbReference>
<dbReference type="GO" id="GO:0019005">
    <property type="term" value="C:SCF ubiquitin ligase complex"/>
    <property type="evidence" value="ECO:0007669"/>
    <property type="project" value="TreeGrafter"/>
</dbReference>
<protein>
    <submittedName>
        <fullName evidence="1">Uncharacterized protein</fullName>
    </submittedName>
</protein>
<dbReference type="InParanoid" id="A0A151Z700"/>
<dbReference type="EMBL" id="LODT01000039">
    <property type="protein sequence ID" value="KYQ89739.1"/>
    <property type="molecule type" value="Genomic_DNA"/>
</dbReference>